<organism evidence="2 3">
    <name type="scientific">Haloplanus rubicundus</name>
    <dbReference type="NCBI Taxonomy" id="1547898"/>
    <lineage>
        <taxon>Archaea</taxon>
        <taxon>Methanobacteriati</taxon>
        <taxon>Methanobacteriota</taxon>
        <taxon>Stenosarchaea group</taxon>
        <taxon>Halobacteria</taxon>
        <taxon>Halobacteriales</taxon>
        <taxon>Haloferacaceae</taxon>
        <taxon>Haloplanus</taxon>
    </lineage>
</organism>
<evidence type="ECO:0000313" key="3">
    <source>
        <dbReference type="Proteomes" id="UP000253273"/>
    </source>
</evidence>
<protein>
    <recommendedName>
        <fullName evidence="4">Rod shape-determining protein MreD</fullName>
    </recommendedName>
</protein>
<feature type="transmembrane region" description="Helical" evidence="1">
    <location>
        <begin position="170"/>
        <end position="190"/>
    </location>
</feature>
<dbReference type="AlphaFoldDB" id="A0A345E0Q5"/>
<keyword evidence="1" id="KW-1133">Transmembrane helix</keyword>
<accession>A0A345E0Q5</accession>
<keyword evidence="1" id="KW-0472">Membrane</keyword>
<proteinExistence type="predicted"/>
<feature type="transmembrane region" description="Helical" evidence="1">
    <location>
        <begin position="24"/>
        <end position="45"/>
    </location>
</feature>
<evidence type="ECO:0000313" key="2">
    <source>
        <dbReference type="EMBL" id="AXG05777.1"/>
    </source>
</evidence>
<dbReference type="EMBL" id="CP031150">
    <property type="protein sequence ID" value="AXG05777.1"/>
    <property type="molecule type" value="Genomic_DNA"/>
</dbReference>
<name>A0A345E0Q5_9EURY</name>
<dbReference type="OrthoDB" id="306272at2157"/>
<dbReference type="Proteomes" id="UP000253273">
    <property type="component" value="Chromosome"/>
</dbReference>
<feature type="transmembrane region" description="Helical" evidence="1">
    <location>
        <begin position="57"/>
        <end position="78"/>
    </location>
</feature>
<dbReference type="KEGG" id="haj:DU500_04625"/>
<sequence>MLGGSPTEADGIDAPSRGGNPLRMIGIGVLSCLLFAAGLLVTEAPGEIATDVDLKPFFLVYLLVAVCRFGFPTLSAGLGAAVGEGILDVFEGYELDDPIGFIGYVVGFTVFGWYLHRVAGDPSDRRAQVVAAVLGAFAQAFAEGLAFLAIDADAGVVAAAVSVGGNTVTHGVVLGAVPLVLLYPTVAGYVGTEANDRTTAD</sequence>
<feature type="transmembrane region" description="Helical" evidence="1">
    <location>
        <begin position="98"/>
        <end position="115"/>
    </location>
</feature>
<evidence type="ECO:0008006" key="4">
    <source>
        <dbReference type="Google" id="ProtNLM"/>
    </source>
</evidence>
<gene>
    <name evidence="2" type="ORF">DU500_04625</name>
</gene>
<keyword evidence="1" id="KW-0812">Transmembrane</keyword>
<feature type="transmembrane region" description="Helical" evidence="1">
    <location>
        <begin position="127"/>
        <end position="150"/>
    </location>
</feature>
<dbReference type="RefSeq" id="WP_114584926.1">
    <property type="nucleotide sequence ID" value="NZ_CP031150.1"/>
</dbReference>
<evidence type="ECO:0000256" key="1">
    <source>
        <dbReference type="SAM" id="Phobius"/>
    </source>
</evidence>
<reference evidence="2 3" key="1">
    <citation type="submission" date="2018-07" db="EMBL/GenBank/DDBJ databases">
        <title>Genome sequences of Haloplanus sp. CBA1113.</title>
        <authorList>
            <person name="Kim Y.B."/>
            <person name="Roh S.W."/>
        </authorList>
    </citation>
    <scope>NUCLEOTIDE SEQUENCE [LARGE SCALE GENOMIC DNA]</scope>
    <source>
        <strain evidence="2 3">CBA1113</strain>
    </source>
</reference>
<dbReference type="GeneID" id="37282644"/>
<keyword evidence="3" id="KW-1185">Reference proteome</keyword>